<feature type="domain" description="Apple" evidence="4">
    <location>
        <begin position="18"/>
        <end position="89"/>
    </location>
</feature>
<evidence type="ECO:0000256" key="3">
    <source>
        <dbReference type="SAM" id="MobiDB-lite"/>
    </source>
</evidence>
<feature type="region of interest" description="Disordered" evidence="3">
    <location>
        <begin position="1"/>
        <end position="20"/>
    </location>
</feature>
<evidence type="ECO:0000256" key="1">
    <source>
        <dbReference type="ARBA" id="ARBA00022737"/>
    </source>
</evidence>
<name>A0A1V9ZQ59_9STRA</name>
<dbReference type="Pfam" id="PF14295">
    <property type="entry name" value="PAN_4"/>
    <property type="match status" value="3"/>
</dbReference>
<dbReference type="AlphaFoldDB" id="A0A1V9ZQ59"/>
<dbReference type="InterPro" id="IPR003609">
    <property type="entry name" value="Pan_app"/>
</dbReference>
<dbReference type="PANTHER" id="PTHR33946">
    <property type="match status" value="1"/>
</dbReference>
<dbReference type="CDD" id="cd01100">
    <property type="entry name" value="APPLE_Factor_XI_like"/>
    <property type="match status" value="1"/>
</dbReference>
<dbReference type="PANTHER" id="PTHR33946:SF4">
    <property type="entry name" value="COAGULATION FACTOR XI"/>
    <property type="match status" value="1"/>
</dbReference>
<reference evidence="5 6" key="1">
    <citation type="journal article" date="2014" name="Genome Biol. Evol.">
        <title>The secreted proteins of Achlya hypogyna and Thraustotheca clavata identify the ancestral oomycete secretome and reveal gene acquisitions by horizontal gene transfer.</title>
        <authorList>
            <person name="Misner I."/>
            <person name="Blouin N."/>
            <person name="Leonard G."/>
            <person name="Richards T.A."/>
            <person name="Lane C.E."/>
        </authorList>
    </citation>
    <scope>NUCLEOTIDE SEQUENCE [LARGE SCALE GENOMIC DNA]</scope>
    <source>
        <strain evidence="5 6">ATCC 34112</strain>
    </source>
</reference>
<keyword evidence="2" id="KW-1015">Disulfide bond</keyword>
<protein>
    <submittedName>
        <fullName evidence="5">Carbohydrate-binding protein</fullName>
    </submittedName>
</protein>
<organism evidence="5 6">
    <name type="scientific">Thraustotheca clavata</name>
    <dbReference type="NCBI Taxonomy" id="74557"/>
    <lineage>
        <taxon>Eukaryota</taxon>
        <taxon>Sar</taxon>
        <taxon>Stramenopiles</taxon>
        <taxon>Oomycota</taxon>
        <taxon>Saprolegniomycetes</taxon>
        <taxon>Saprolegniales</taxon>
        <taxon>Achlyaceae</taxon>
        <taxon>Thraustotheca</taxon>
    </lineage>
</organism>
<dbReference type="SUPFAM" id="SSF57414">
    <property type="entry name" value="Hairpin loop containing domain-like"/>
    <property type="match status" value="1"/>
</dbReference>
<keyword evidence="6" id="KW-1185">Reference proteome</keyword>
<dbReference type="STRING" id="74557.A0A1V9ZQ59"/>
<evidence type="ECO:0000313" key="6">
    <source>
        <dbReference type="Proteomes" id="UP000243217"/>
    </source>
</evidence>
<proteinExistence type="predicted"/>
<feature type="region of interest" description="Disordered" evidence="3">
    <location>
        <begin position="78"/>
        <end position="107"/>
    </location>
</feature>
<comment type="caution">
    <text evidence="5">The sequence shown here is derived from an EMBL/GenBank/DDBJ whole genome shotgun (WGS) entry which is preliminary data.</text>
</comment>
<dbReference type="GO" id="GO:0005576">
    <property type="term" value="C:extracellular region"/>
    <property type="evidence" value="ECO:0007669"/>
    <property type="project" value="InterPro"/>
</dbReference>
<dbReference type="InterPro" id="IPR000177">
    <property type="entry name" value="Apple"/>
</dbReference>
<feature type="compositionally biased region" description="Low complexity" evidence="3">
    <location>
        <begin position="78"/>
        <end position="102"/>
    </location>
</feature>
<feature type="compositionally biased region" description="Polar residues" evidence="3">
    <location>
        <begin position="10"/>
        <end position="20"/>
    </location>
</feature>
<evidence type="ECO:0000256" key="2">
    <source>
        <dbReference type="ARBA" id="ARBA00023157"/>
    </source>
</evidence>
<dbReference type="EMBL" id="JNBS01001749">
    <property type="protein sequence ID" value="OQS00117.1"/>
    <property type="molecule type" value="Genomic_DNA"/>
</dbReference>
<accession>A0A1V9ZQ59</accession>
<evidence type="ECO:0000259" key="4">
    <source>
        <dbReference type="SMART" id="SM00223"/>
    </source>
</evidence>
<dbReference type="Gene3D" id="3.50.4.10">
    <property type="entry name" value="Hepatocyte Growth Factor"/>
    <property type="match status" value="3"/>
</dbReference>
<dbReference type="SMART" id="SM00223">
    <property type="entry name" value="APPLE"/>
    <property type="match status" value="2"/>
</dbReference>
<feature type="domain" description="Apple" evidence="4">
    <location>
        <begin position="167"/>
        <end position="235"/>
    </location>
</feature>
<evidence type="ECO:0000313" key="5">
    <source>
        <dbReference type="EMBL" id="OQS00117.1"/>
    </source>
</evidence>
<keyword evidence="1" id="KW-0677">Repeat</keyword>
<dbReference type="Proteomes" id="UP000243217">
    <property type="component" value="Unassembled WGS sequence"/>
</dbReference>
<gene>
    <name evidence="5" type="ORF">THRCLA_06219</name>
</gene>
<sequence>MFAKFIAQTPPRTSSTTCSNYENDVDYNGNDIGSTQQSSADGCCADCAAKSGCTVYVRTNHNGATCWLKSSKGKMSSKIGAKAGSISPSTTTPTPTSPSTPTQGECSSYGEDVDYYGNDIGSTQRSSADSCCADCAALPGCNLFLKKGRGQKSVKQRCRESTLSNTCGKSESNIDFTGQDVANVPGKSPADCCGACKANNACNAYTLWNNICWLKSGRNSRTNASGTIAGIVNKCSTLEISIDYIGNDIGKADTTYFHGLTGLVILKGAKGNTISKGNVISAVVVM</sequence>
<dbReference type="GO" id="GO:0006508">
    <property type="term" value="P:proteolysis"/>
    <property type="evidence" value="ECO:0007669"/>
    <property type="project" value="InterPro"/>
</dbReference>